<proteinExistence type="predicted"/>
<feature type="compositionally biased region" description="Low complexity" evidence="1">
    <location>
        <begin position="259"/>
        <end position="268"/>
    </location>
</feature>
<evidence type="ECO:0000313" key="2">
    <source>
        <dbReference type="EMBL" id="KZP28471.1"/>
    </source>
</evidence>
<protein>
    <submittedName>
        <fullName evidence="2">Uncharacterized protein</fullName>
    </submittedName>
</protein>
<name>A0A166RNI6_9AGAM</name>
<dbReference type="OrthoDB" id="2660897at2759"/>
<evidence type="ECO:0000256" key="1">
    <source>
        <dbReference type="SAM" id="MobiDB-lite"/>
    </source>
</evidence>
<feature type="region of interest" description="Disordered" evidence="1">
    <location>
        <begin position="323"/>
        <end position="393"/>
    </location>
</feature>
<feature type="compositionally biased region" description="Pro residues" evidence="1">
    <location>
        <begin position="78"/>
        <end position="90"/>
    </location>
</feature>
<dbReference type="Proteomes" id="UP000076532">
    <property type="component" value="Unassembled WGS sequence"/>
</dbReference>
<sequence>MENVLEDMDDLQFLPSYAAAAFEQYPPRLASKRSALGLARRRPGGPRQVSLRPHLPRTIPPARNESIRKTPLSEVTPVPQPPPTPAPTLAPTPTFTLTLTPTPTPTLPSSPSPPYRQPTPATHPNQKDLFEIEIDSSFLDDLDEQLLHSPMAAFLDACWEEVLSDSEGPPELTLGSRLNSPMTMTPHAYAAGRESYAESLDPFELEEGELEWAPATELVGERDAEDVVDSSHQRTPTQTLPSSPSTAHSWCPMPEDLSSHSVHSADSDATTHLSSMHWRRDSDVSDLLSPLQWRRPSVDSDFDSLDEFSGPTITENLGSELTSALSEHEWRTPTDRKVTLPDRYDYPSPPQSSSDHKPPSLGRSATHTLAPPPPSAGLRPAPQPPIRLSWVPPNGHSSHGAQLLAYWEPHFMTSYKDGVNASPSRPLKKTGSGGRWRKLDIFGSGRPVKGPP</sequence>
<feature type="compositionally biased region" description="Basic and acidic residues" evidence="1">
    <location>
        <begin position="326"/>
        <end position="345"/>
    </location>
</feature>
<feature type="compositionally biased region" description="Low complexity" evidence="1">
    <location>
        <begin position="235"/>
        <end position="246"/>
    </location>
</feature>
<accession>A0A166RNI6</accession>
<feature type="compositionally biased region" description="Low complexity" evidence="1">
    <location>
        <begin position="91"/>
        <end position="101"/>
    </location>
</feature>
<dbReference type="EMBL" id="KV417503">
    <property type="protein sequence ID" value="KZP28471.1"/>
    <property type="molecule type" value="Genomic_DNA"/>
</dbReference>
<organism evidence="2 3">
    <name type="scientific">Athelia psychrophila</name>
    <dbReference type="NCBI Taxonomy" id="1759441"/>
    <lineage>
        <taxon>Eukaryota</taxon>
        <taxon>Fungi</taxon>
        <taxon>Dikarya</taxon>
        <taxon>Basidiomycota</taxon>
        <taxon>Agaricomycotina</taxon>
        <taxon>Agaricomycetes</taxon>
        <taxon>Agaricomycetidae</taxon>
        <taxon>Atheliales</taxon>
        <taxon>Atheliaceae</taxon>
        <taxon>Athelia</taxon>
    </lineage>
</organism>
<feature type="region of interest" description="Disordered" evidence="1">
    <location>
        <begin position="417"/>
        <end position="452"/>
    </location>
</feature>
<reference evidence="2 3" key="1">
    <citation type="journal article" date="2016" name="Mol. Biol. Evol.">
        <title>Comparative Genomics of Early-Diverging Mushroom-Forming Fungi Provides Insights into the Origins of Lignocellulose Decay Capabilities.</title>
        <authorList>
            <person name="Nagy L.G."/>
            <person name="Riley R."/>
            <person name="Tritt A."/>
            <person name="Adam C."/>
            <person name="Daum C."/>
            <person name="Floudas D."/>
            <person name="Sun H."/>
            <person name="Yadav J.S."/>
            <person name="Pangilinan J."/>
            <person name="Larsson K.H."/>
            <person name="Matsuura K."/>
            <person name="Barry K."/>
            <person name="Labutti K."/>
            <person name="Kuo R."/>
            <person name="Ohm R.A."/>
            <person name="Bhattacharya S.S."/>
            <person name="Shirouzu T."/>
            <person name="Yoshinaga Y."/>
            <person name="Martin F.M."/>
            <person name="Grigoriev I.V."/>
            <person name="Hibbett D.S."/>
        </authorList>
    </citation>
    <scope>NUCLEOTIDE SEQUENCE [LARGE SCALE GENOMIC DNA]</scope>
    <source>
        <strain evidence="2 3">CBS 109695</strain>
    </source>
</reference>
<dbReference type="AlphaFoldDB" id="A0A166RNI6"/>
<keyword evidence="3" id="KW-1185">Reference proteome</keyword>
<feature type="region of interest" description="Disordered" evidence="1">
    <location>
        <begin position="222"/>
        <end position="268"/>
    </location>
</feature>
<evidence type="ECO:0000313" key="3">
    <source>
        <dbReference type="Proteomes" id="UP000076532"/>
    </source>
</evidence>
<feature type="compositionally biased region" description="Pro residues" evidence="1">
    <location>
        <begin position="102"/>
        <end position="117"/>
    </location>
</feature>
<gene>
    <name evidence="2" type="ORF">FIBSPDRAFT_1039590</name>
</gene>
<feature type="region of interest" description="Disordered" evidence="1">
    <location>
        <begin position="33"/>
        <end position="124"/>
    </location>
</feature>
<feature type="compositionally biased region" description="Pro residues" evidence="1">
    <location>
        <begin position="370"/>
        <end position="385"/>
    </location>
</feature>